<evidence type="ECO:0000313" key="2">
    <source>
        <dbReference type="EMBL" id="TWD15551.1"/>
    </source>
</evidence>
<name>A0A560WCY9_9MICO</name>
<dbReference type="InterPro" id="IPR028037">
    <property type="entry name" value="Antitoxin_Rv0909/MT0933"/>
</dbReference>
<reference evidence="2 3" key="1">
    <citation type="submission" date="2019-06" db="EMBL/GenBank/DDBJ databases">
        <title>Sequencing the genomes of 1000 actinobacteria strains.</title>
        <authorList>
            <person name="Klenk H.-P."/>
        </authorList>
    </citation>
    <scope>NUCLEOTIDE SEQUENCE [LARGE SCALE GENOMIC DNA]</scope>
    <source>
        <strain evidence="2 3">DSM 18935</strain>
    </source>
</reference>
<dbReference type="OrthoDB" id="5125103at2"/>
<sequence length="99" mass="9817">MGKLGKITVLASAAEAARQWAKNNPDKAKGYIDKASRVVNDRTKGKYAKQVDGASAKAKDAVTKGAAPAGTANTADTAGTPAQTSTPAPPPPGQGNAAG</sequence>
<feature type="region of interest" description="Disordered" evidence="1">
    <location>
        <begin position="43"/>
        <end position="99"/>
    </location>
</feature>
<keyword evidence="3" id="KW-1185">Reference proteome</keyword>
<dbReference type="RefSeq" id="WP_144856345.1">
    <property type="nucleotide sequence ID" value="NZ_BAAAYT010000007.1"/>
</dbReference>
<gene>
    <name evidence="2" type="ORF">FB557_1065</name>
</gene>
<dbReference type="Pfam" id="PF14013">
    <property type="entry name" value="MT0933_antitox"/>
    <property type="match status" value="1"/>
</dbReference>
<feature type="compositionally biased region" description="Low complexity" evidence="1">
    <location>
        <begin position="63"/>
        <end position="86"/>
    </location>
</feature>
<proteinExistence type="predicted"/>
<dbReference type="AlphaFoldDB" id="A0A560WCY9"/>
<protein>
    <submittedName>
        <fullName evidence="2">Antitoxin protein of toxin-antitoxin system</fullName>
    </submittedName>
</protein>
<comment type="caution">
    <text evidence="2">The sequence shown here is derived from an EMBL/GenBank/DDBJ whole genome shotgun (WGS) entry which is preliminary data.</text>
</comment>
<evidence type="ECO:0000256" key="1">
    <source>
        <dbReference type="SAM" id="MobiDB-lite"/>
    </source>
</evidence>
<organism evidence="2 3">
    <name type="scientific">Marihabitans asiaticum</name>
    <dbReference type="NCBI Taxonomy" id="415218"/>
    <lineage>
        <taxon>Bacteria</taxon>
        <taxon>Bacillati</taxon>
        <taxon>Actinomycetota</taxon>
        <taxon>Actinomycetes</taxon>
        <taxon>Micrococcales</taxon>
        <taxon>Intrasporangiaceae</taxon>
        <taxon>Marihabitans</taxon>
    </lineage>
</organism>
<evidence type="ECO:0000313" key="3">
    <source>
        <dbReference type="Proteomes" id="UP000315628"/>
    </source>
</evidence>
<dbReference type="Proteomes" id="UP000315628">
    <property type="component" value="Unassembled WGS sequence"/>
</dbReference>
<accession>A0A560WCY9</accession>
<dbReference type="EMBL" id="VIUW01000002">
    <property type="protein sequence ID" value="TWD15551.1"/>
    <property type="molecule type" value="Genomic_DNA"/>
</dbReference>